<keyword evidence="4" id="KW-0812">Transmembrane</keyword>
<comment type="subcellular location">
    <subcellularLocation>
        <location evidence="1">Mitochondrion inner membrane</location>
    </subcellularLocation>
</comment>
<evidence type="ECO:0000256" key="5">
    <source>
        <dbReference type="ARBA" id="ARBA00022792"/>
    </source>
</evidence>
<dbReference type="Pfam" id="PF12597">
    <property type="entry name" value="Cox20"/>
    <property type="match status" value="1"/>
</dbReference>
<evidence type="ECO:0000256" key="9">
    <source>
        <dbReference type="SAM" id="MobiDB-lite"/>
    </source>
</evidence>
<dbReference type="AlphaFoldDB" id="A0A058ZE50"/>
<dbReference type="STRING" id="691883.A0A058ZE50"/>
<evidence type="ECO:0000313" key="10">
    <source>
        <dbReference type="EMBL" id="KCV72226.1"/>
    </source>
</evidence>
<name>A0A058ZE50_FONAL</name>
<feature type="region of interest" description="Disordered" evidence="9">
    <location>
        <begin position="1"/>
        <end position="25"/>
    </location>
</feature>
<dbReference type="GO" id="GO:0005743">
    <property type="term" value="C:mitochondrial inner membrane"/>
    <property type="evidence" value="ECO:0007669"/>
    <property type="project" value="UniProtKB-SubCell"/>
</dbReference>
<evidence type="ECO:0000313" key="11">
    <source>
        <dbReference type="Proteomes" id="UP000030693"/>
    </source>
</evidence>
<dbReference type="PANTHER" id="PTHR31586:SF1">
    <property type="entry name" value="CYTOCHROME C OXIDASE ASSEMBLY PROTEIN COX20, MITOCHONDRIAL"/>
    <property type="match status" value="1"/>
</dbReference>
<dbReference type="OrthoDB" id="14603at2759"/>
<keyword evidence="5" id="KW-0999">Mitochondrion inner membrane</keyword>
<comment type="similarity">
    <text evidence="2">Belongs to the COX20 family.</text>
</comment>
<accession>A0A058ZE50</accession>
<dbReference type="PANTHER" id="PTHR31586">
    <property type="entry name" value="CYTOCHROME C OXIDASE PROTEIN 20"/>
    <property type="match status" value="1"/>
</dbReference>
<evidence type="ECO:0000256" key="7">
    <source>
        <dbReference type="ARBA" id="ARBA00023128"/>
    </source>
</evidence>
<keyword evidence="8" id="KW-0472">Membrane</keyword>
<evidence type="ECO:0000256" key="1">
    <source>
        <dbReference type="ARBA" id="ARBA00004273"/>
    </source>
</evidence>
<evidence type="ECO:0000256" key="4">
    <source>
        <dbReference type="ARBA" id="ARBA00022692"/>
    </source>
</evidence>
<dbReference type="GeneID" id="20526351"/>
<dbReference type="GO" id="GO:0033617">
    <property type="term" value="P:mitochondrial respiratory chain complex IV assembly"/>
    <property type="evidence" value="ECO:0007669"/>
    <property type="project" value="InterPro"/>
</dbReference>
<dbReference type="Proteomes" id="UP000030693">
    <property type="component" value="Unassembled WGS sequence"/>
</dbReference>
<keyword evidence="11" id="KW-1185">Reference proteome</keyword>
<proteinExistence type="inferred from homology"/>
<sequence>MTDTGPTPREENAPRPESPVARQPIPTIETLIERERSIPFFERLKMAVASIRPSEDLARIGSIPCARESLLYGISTSVIIGACALLSKRPIIKAVNYSILSFGLVSITSWEYCRYHWRIRDRQHRLIGELGEMLQARQEAKRLAGEEYALPLRPIKPQAKLESVTAAIDAHTAAMAAAAAAADESTPEVAAAAAEDVPKAPPST</sequence>
<dbReference type="RefSeq" id="XP_009493804.1">
    <property type="nucleotide sequence ID" value="XM_009495529.1"/>
</dbReference>
<organism evidence="10">
    <name type="scientific">Fonticula alba</name>
    <name type="common">Slime mold</name>
    <dbReference type="NCBI Taxonomy" id="691883"/>
    <lineage>
        <taxon>Eukaryota</taxon>
        <taxon>Rotosphaerida</taxon>
        <taxon>Fonticulaceae</taxon>
        <taxon>Fonticula</taxon>
    </lineage>
</organism>
<evidence type="ECO:0000256" key="8">
    <source>
        <dbReference type="ARBA" id="ARBA00023136"/>
    </source>
</evidence>
<evidence type="ECO:0000256" key="3">
    <source>
        <dbReference type="ARBA" id="ARBA00017689"/>
    </source>
</evidence>
<gene>
    <name evidence="10" type="ORF">H696_01626</name>
</gene>
<evidence type="ECO:0000256" key="6">
    <source>
        <dbReference type="ARBA" id="ARBA00022989"/>
    </source>
</evidence>
<keyword evidence="6" id="KW-1133">Transmembrane helix</keyword>
<dbReference type="EMBL" id="KB932202">
    <property type="protein sequence ID" value="KCV72226.1"/>
    <property type="molecule type" value="Genomic_DNA"/>
</dbReference>
<reference evidence="10" key="1">
    <citation type="submission" date="2013-04" db="EMBL/GenBank/DDBJ databases">
        <title>The Genome Sequence of Fonticula alba ATCC 38817.</title>
        <authorList>
            <consortium name="The Broad Institute Genomics Platform"/>
            <person name="Russ C."/>
            <person name="Cuomo C."/>
            <person name="Burger G."/>
            <person name="Gray M.W."/>
            <person name="Holland P.W.H."/>
            <person name="King N."/>
            <person name="Lang F.B.F."/>
            <person name="Roger A.J."/>
            <person name="Ruiz-Trillo I."/>
            <person name="Brown M."/>
            <person name="Walker B."/>
            <person name="Young S."/>
            <person name="Zeng Q."/>
            <person name="Gargeya S."/>
            <person name="Fitzgerald M."/>
            <person name="Haas B."/>
            <person name="Abouelleil A."/>
            <person name="Allen A.W."/>
            <person name="Alvarado L."/>
            <person name="Arachchi H.M."/>
            <person name="Berlin A.M."/>
            <person name="Chapman S.B."/>
            <person name="Gainer-Dewar J."/>
            <person name="Goldberg J."/>
            <person name="Griggs A."/>
            <person name="Gujja S."/>
            <person name="Hansen M."/>
            <person name="Howarth C."/>
            <person name="Imamovic A."/>
            <person name="Ireland A."/>
            <person name="Larimer J."/>
            <person name="McCowan C."/>
            <person name="Murphy C."/>
            <person name="Pearson M."/>
            <person name="Poon T.W."/>
            <person name="Priest M."/>
            <person name="Roberts A."/>
            <person name="Saif S."/>
            <person name="Shea T."/>
            <person name="Sisk P."/>
            <person name="Sykes S."/>
            <person name="Wortman J."/>
            <person name="Nusbaum C."/>
            <person name="Birren B."/>
        </authorList>
    </citation>
    <scope>NUCLEOTIDE SEQUENCE [LARGE SCALE GENOMIC DNA]</scope>
    <source>
        <strain evidence="10">ATCC 38817</strain>
    </source>
</reference>
<keyword evidence="7" id="KW-0496">Mitochondrion</keyword>
<protein>
    <recommendedName>
        <fullName evidence="3">Cytochrome c oxidase assembly protein COX20, mitochondrial</fullName>
    </recommendedName>
</protein>
<evidence type="ECO:0000256" key="2">
    <source>
        <dbReference type="ARBA" id="ARBA00009575"/>
    </source>
</evidence>
<dbReference type="InterPro" id="IPR022533">
    <property type="entry name" value="Cox20"/>
</dbReference>